<proteinExistence type="predicted"/>
<protein>
    <submittedName>
        <fullName evidence="1">Aspartic proteinase isoform X3</fullName>
    </submittedName>
</protein>
<reference evidence="1" key="1">
    <citation type="submission" date="2018-02" db="EMBL/GenBank/DDBJ databases">
        <title>Rhizophora mucronata_Transcriptome.</title>
        <authorList>
            <person name="Meera S.P."/>
            <person name="Sreeshan A."/>
            <person name="Augustine A."/>
        </authorList>
    </citation>
    <scope>NUCLEOTIDE SEQUENCE</scope>
    <source>
        <tissue evidence="1">Leaf</tissue>
    </source>
</reference>
<name>A0A2P2K3B9_RHIMU</name>
<accession>A0A2P2K3B9</accession>
<dbReference type="EMBL" id="GGEC01019737">
    <property type="protein sequence ID" value="MBX00221.1"/>
    <property type="molecule type" value="Transcribed_RNA"/>
</dbReference>
<evidence type="ECO:0000313" key="1">
    <source>
        <dbReference type="EMBL" id="MBX00221.1"/>
    </source>
</evidence>
<dbReference type="AlphaFoldDB" id="A0A2P2K3B9"/>
<organism evidence="1">
    <name type="scientific">Rhizophora mucronata</name>
    <name type="common">Asiatic mangrove</name>
    <dbReference type="NCBI Taxonomy" id="61149"/>
    <lineage>
        <taxon>Eukaryota</taxon>
        <taxon>Viridiplantae</taxon>
        <taxon>Streptophyta</taxon>
        <taxon>Embryophyta</taxon>
        <taxon>Tracheophyta</taxon>
        <taxon>Spermatophyta</taxon>
        <taxon>Magnoliopsida</taxon>
        <taxon>eudicotyledons</taxon>
        <taxon>Gunneridae</taxon>
        <taxon>Pentapetalae</taxon>
        <taxon>rosids</taxon>
        <taxon>fabids</taxon>
        <taxon>Malpighiales</taxon>
        <taxon>Rhizophoraceae</taxon>
        <taxon>Rhizophora</taxon>
    </lineage>
</organism>
<sequence>MVCQFQFHHNTEHPGSYSVPQYQFPQSPQDCYEDYTFLRHF</sequence>